<dbReference type="GO" id="GO:0046556">
    <property type="term" value="F:alpha-L-arabinofuranosidase activity"/>
    <property type="evidence" value="ECO:0007669"/>
    <property type="project" value="InterPro"/>
</dbReference>
<proteinExistence type="predicted"/>
<dbReference type="InterPro" id="IPR005506">
    <property type="entry name" value="DUF312_ALF"/>
</dbReference>
<accession>A0A1V0UKD1</accession>
<dbReference type="Gene3D" id="2.80.10.50">
    <property type="match status" value="1"/>
</dbReference>
<dbReference type="InterPro" id="IPR036195">
    <property type="entry name" value="AbfB_ABD_sf"/>
</dbReference>
<keyword evidence="2" id="KW-0732">Signal</keyword>
<gene>
    <name evidence="4" type="ORF">B1H20_32830</name>
</gene>
<dbReference type="Proteomes" id="UP000192445">
    <property type="component" value="Chromosome"/>
</dbReference>
<reference evidence="4 5" key="1">
    <citation type="submission" date="2017-03" db="EMBL/GenBank/DDBJ databases">
        <title>Complete Genome Sequence of a natural compounds producer, Streptomyces violaceus S21.</title>
        <authorList>
            <person name="Zhong C."/>
            <person name="Zhao Z."/>
            <person name="Fu J."/>
            <person name="Zong G."/>
            <person name="Qin R."/>
            <person name="Cao G."/>
        </authorList>
    </citation>
    <scope>NUCLEOTIDE SEQUENCE [LARGE SCALE GENOMIC DNA]</scope>
    <source>
        <strain evidence="4 5">S21</strain>
    </source>
</reference>
<dbReference type="GeneID" id="63984349"/>
<organism evidence="4 5">
    <name type="scientific">Streptomyces violaceoruber</name>
    <dbReference type="NCBI Taxonomy" id="1935"/>
    <lineage>
        <taxon>Bacteria</taxon>
        <taxon>Bacillati</taxon>
        <taxon>Actinomycetota</taxon>
        <taxon>Actinomycetes</taxon>
        <taxon>Kitasatosporales</taxon>
        <taxon>Streptomycetaceae</taxon>
        <taxon>Streptomyces</taxon>
        <taxon>Streptomyces violaceoruber group</taxon>
    </lineage>
</organism>
<dbReference type="EMBL" id="CP020570">
    <property type="protein sequence ID" value="ARF65674.1"/>
    <property type="molecule type" value="Genomic_DNA"/>
</dbReference>
<dbReference type="SUPFAM" id="SSF110221">
    <property type="entry name" value="AbfB domain"/>
    <property type="match status" value="1"/>
</dbReference>
<evidence type="ECO:0000259" key="3">
    <source>
        <dbReference type="Pfam" id="PF05270"/>
    </source>
</evidence>
<evidence type="ECO:0000256" key="2">
    <source>
        <dbReference type="SAM" id="SignalP"/>
    </source>
</evidence>
<dbReference type="PROSITE" id="PS51318">
    <property type="entry name" value="TAT"/>
    <property type="match status" value="1"/>
</dbReference>
<dbReference type="Pfam" id="PF05270">
    <property type="entry name" value="AbfB"/>
    <property type="match status" value="1"/>
</dbReference>
<evidence type="ECO:0000313" key="5">
    <source>
        <dbReference type="Proteomes" id="UP000192445"/>
    </source>
</evidence>
<dbReference type="RefSeq" id="WP_030340455.1">
    <property type="nucleotide sequence ID" value="NZ_CP020570.1"/>
</dbReference>
<dbReference type="KEGG" id="svu:B1H20_32830"/>
<feature type="signal peptide" evidence="2">
    <location>
        <begin position="1"/>
        <end position="38"/>
    </location>
</feature>
<feature type="coiled-coil region" evidence="1">
    <location>
        <begin position="214"/>
        <end position="242"/>
    </location>
</feature>
<name>A0A1V0UKD1_STRVN</name>
<evidence type="ECO:0000256" key="1">
    <source>
        <dbReference type="SAM" id="Coils"/>
    </source>
</evidence>
<dbReference type="Pfam" id="PF03752">
    <property type="entry name" value="ALF"/>
    <property type="match status" value="1"/>
</dbReference>
<dbReference type="AlphaFoldDB" id="A0A1V0UKD1"/>
<evidence type="ECO:0000313" key="4">
    <source>
        <dbReference type="EMBL" id="ARF65674.1"/>
    </source>
</evidence>
<feature type="chain" id="PRO_5039597130" description="Alpha-L-arabinofuranosidase B arabinose-binding domain-containing protein" evidence="2">
    <location>
        <begin position="39"/>
        <end position="522"/>
    </location>
</feature>
<dbReference type="GO" id="GO:0046373">
    <property type="term" value="P:L-arabinose metabolic process"/>
    <property type="evidence" value="ECO:0007669"/>
    <property type="project" value="InterPro"/>
</dbReference>
<keyword evidence="1" id="KW-0175">Coiled coil</keyword>
<feature type="domain" description="Alpha-L-arabinofuranosidase B arabinose-binding" evidence="3">
    <location>
        <begin position="396"/>
        <end position="472"/>
    </location>
</feature>
<protein>
    <recommendedName>
        <fullName evidence="3">Alpha-L-arabinofuranosidase B arabinose-binding domain-containing protein</fullName>
    </recommendedName>
</protein>
<dbReference type="InterPro" id="IPR007934">
    <property type="entry name" value="AbfB_ABD"/>
</dbReference>
<dbReference type="InterPro" id="IPR006311">
    <property type="entry name" value="TAT_signal"/>
</dbReference>
<sequence>MKKSSVPPARVRRTVTRGIVITTALAATLGATAPGVLAAGPTAEASTRAAGIGTTDTQRVNAAAVVRLDPTADVLLLSDYDFIHALWQKARDAGELLDSVRVAAEQAMFSSAPADHVAFIVTGIHDAYRLDQQRERDKAEAERAARLAKTQALQVVGIPSTPELLALNDDNFIRAVIKHAASGPEVRAAGIRALAGEPAEWREYIVNGVREAHRTDVANELKELEERDREEAERQRELAARKTAAALFRITPTEGMLVLSSDNFIRELLRLAPADLHGSELYAAAQRAVLNPSPDAWKAFIHTGADAAYKLDDENRRKKAAEADRRLALQIQAAAENGGMHPNLVAAAKKALAGTDAQVAAFLKEDTQYRLKRQSIQSLDVDATGWNIRQSTADKGAAFITPVDSRSPLADREDATWTVVPSLAGQPGCWSFESVRKPGYYLMTTASSLRLKIAADDRTSAFRTGATWCKRKNGSAIGFVWGVGPQERWLAHNLGDMYAITSSASGWVERSGVWKVAPPLAP</sequence>
<dbReference type="STRING" id="1935.B1H20_32830"/>
<dbReference type="OrthoDB" id="3635032at2"/>